<gene>
    <name evidence="2" type="ORF">An14g04580</name>
</gene>
<evidence type="ECO:0000313" key="2">
    <source>
        <dbReference type="RefSeq" id="XP_059602312.1"/>
    </source>
</evidence>
<dbReference type="AlphaFoldDB" id="A0AAJ8BS14"/>
<dbReference type="KEGG" id="ang:An14g04580"/>
<feature type="compositionally biased region" description="Basic and acidic residues" evidence="1">
    <location>
        <begin position="68"/>
        <end position="80"/>
    </location>
</feature>
<protein>
    <submittedName>
        <fullName evidence="2">Uncharacterized protein</fullName>
    </submittedName>
</protein>
<proteinExistence type="predicted"/>
<evidence type="ECO:0000256" key="1">
    <source>
        <dbReference type="SAM" id="MobiDB-lite"/>
    </source>
</evidence>
<name>A0AAJ8BS14_ASPNG</name>
<sequence length="80" mass="9248">MQRPSIMHPAWIVKVSVRGYSAGPDRWTGPKPAVFLWYASFDATCRECKKNLPCRHWGQSSPDNSGSKARESRRGRRWQE</sequence>
<accession>A0AAJ8BS14</accession>
<organism evidence="2">
    <name type="scientific">Aspergillus niger</name>
    <dbReference type="NCBI Taxonomy" id="5061"/>
    <lineage>
        <taxon>Eukaryota</taxon>
        <taxon>Fungi</taxon>
        <taxon>Dikarya</taxon>
        <taxon>Ascomycota</taxon>
        <taxon>Pezizomycotina</taxon>
        <taxon>Eurotiomycetes</taxon>
        <taxon>Eurotiomycetidae</taxon>
        <taxon>Eurotiales</taxon>
        <taxon>Aspergillaceae</taxon>
        <taxon>Aspergillus</taxon>
        <taxon>Aspergillus subgen. Circumdati</taxon>
    </lineage>
</organism>
<feature type="region of interest" description="Disordered" evidence="1">
    <location>
        <begin position="55"/>
        <end position="80"/>
    </location>
</feature>
<reference evidence="2" key="1">
    <citation type="submission" date="2025-02" db="EMBL/GenBank/DDBJ databases">
        <authorList>
            <consortium name="NCBI Genome Project"/>
        </authorList>
    </citation>
    <scope>NUCLEOTIDE SEQUENCE</scope>
</reference>
<feature type="compositionally biased region" description="Polar residues" evidence="1">
    <location>
        <begin position="58"/>
        <end position="67"/>
    </location>
</feature>
<dbReference type="RefSeq" id="XP_059602312.1">
    <property type="nucleotide sequence ID" value="XM_059744243.1"/>
</dbReference>
<dbReference type="VEuPathDB" id="FungiDB:An14g04580"/>
<reference evidence="2" key="2">
    <citation type="submission" date="2025-08" db="UniProtKB">
        <authorList>
            <consortium name="RefSeq"/>
        </authorList>
    </citation>
    <scope>IDENTIFICATION</scope>
</reference>
<dbReference type="GeneID" id="84593002"/>